<dbReference type="InParanoid" id="A0A2P5EBQ5"/>
<evidence type="ECO:0000313" key="2">
    <source>
        <dbReference type="Proteomes" id="UP000237000"/>
    </source>
</evidence>
<name>A0A2P5EBQ5_TREOI</name>
<protein>
    <submittedName>
        <fullName evidence="1">Uncharacterized protein</fullName>
    </submittedName>
</protein>
<accession>A0A2P5EBQ5</accession>
<dbReference type="Proteomes" id="UP000237000">
    <property type="component" value="Unassembled WGS sequence"/>
</dbReference>
<keyword evidence="2" id="KW-1185">Reference proteome</keyword>
<proteinExistence type="predicted"/>
<gene>
    <name evidence="1" type="ORF">TorRG33x02_212690</name>
</gene>
<organism evidence="1 2">
    <name type="scientific">Trema orientale</name>
    <name type="common">Charcoal tree</name>
    <name type="synonym">Celtis orientalis</name>
    <dbReference type="NCBI Taxonomy" id="63057"/>
    <lineage>
        <taxon>Eukaryota</taxon>
        <taxon>Viridiplantae</taxon>
        <taxon>Streptophyta</taxon>
        <taxon>Embryophyta</taxon>
        <taxon>Tracheophyta</taxon>
        <taxon>Spermatophyta</taxon>
        <taxon>Magnoliopsida</taxon>
        <taxon>eudicotyledons</taxon>
        <taxon>Gunneridae</taxon>
        <taxon>Pentapetalae</taxon>
        <taxon>rosids</taxon>
        <taxon>fabids</taxon>
        <taxon>Rosales</taxon>
        <taxon>Cannabaceae</taxon>
        <taxon>Trema</taxon>
    </lineage>
</organism>
<reference evidence="2" key="1">
    <citation type="submission" date="2016-06" db="EMBL/GenBank/DDBJ databases">
        <title>Parallel loss of symbiosis genes in relatives of nitrogen-fixing non-legume Parasponia.</title>
        <authorList>
            <person name="Van Velzen R."/>
            <person name="Holmer R."/>
            <person name="Bu F."/>
            <person name="Rutten L."/>
            <person name="Van Zeijl A."/>
            <person name="Liu W."/>
            <person name="Santuari L."/>
            <person name="Cao Q."/>
            <person name="Sharma T."/>
            <person name="Shen D."/>
            <person name="Roswanjaya Y."/>
            <person name="Wardhani T."/>
            <person name="Kalhor M.S."/>
            <person name="Jansen J."/>
            <person name="Van den Hoogen J."/>
            <person name="Gungor B."/>
            <person name="Hartog M."/>
            <person name="Hontelez J."/>
            <person name="Verver J."/>
            <person name="Yang W.-C."/>
            <person name="Schijlen E."/>
            <person name="Repin R."/>
            <person name="Schilthuizen M."/>
            <person name="Schranz E."/>
            <person name="Heidstra R."/>
            <person name="Miyata K."/>
            <person name="Fedorova E."/>
            <person name="Kohlen W."/>
            <person name="Bisseling T."/>
            <person name="Smit S."/>
            <person name="Geurts R."/>
        </authorList>
    </citation>
    <scope>NUCLEOTIDE SEQUENCE [LARGE SCALE GENOMIC DNA]</scope>
    <source>
        <strain evidence="2">cv. RG33-2</strain>
    </source>
</reference>
<sequence length="55" mass="6598">METNIFILCHSISVHRIHETWLASIVDPSLFKQHKLVPFVWNVRLWLEGRLSWRG</sequence>
<dbReference type="AlphaFoldDB" id="A0A2P5EBQ5"/>
<feature type="non-terminal residue" evidence="1">
    <location>
        <position position="55"/>
    </location>
</feature>
<evidence type="ECO:0000313" key="1">
    <source>
        <dbReference type="EMBL" id="PON82973.1"/>
    </source>
</evidence>
<dbReference type="EMBL" id="JXTC01000186">
    <property type="protein sequence ID" value="PON82973.1"/>
    <property type="molecule type" value="Genomic_DNA"/>
</dbReference>
<comment type="caution">
    <text evidence="1">The sequence shown here is derived from an EMBL/GenBank/DDBJ whole genome shotgun (WGS) entry which is preliminary data.</text>
</comment>